<protein>
    <recommendedName>
        <fullName evidence="4">Thioredoxin domain-containing protein</fullName>
    </recommendedName>
</protein>
<keyword evidence="3" id="KW-1185">Reference proteome</keyword>
<evidence type="ECO:0000313" key="2">
    <source>
        <dbReference type="EMBL" id="TFY53397.1"/>
    </source>
</evidence>
<dbReference type="EMBL" id="SEOQ01001158">
    <property type="protein sequence ID" value="TFY53397.1"/>
    <property type="molecule type" value="Genomic_DNA"/>
</dbReference>
<feature type="region of interest" description="Disordered" evidence="1">
    <location>
        <begin position="48"/>
        <end position="73"/>
    </location>
</feature>
<dbReference type="Proteomes" id="UP000298327">
    <property type="component" value="Unassembled WGS sequence"/>
</dbReference>
<evidence type="ECO:0008006" key="4">
    <source>
        <dbReference type="Google" id="ProtNLM"/>
    </source>
</evidence>
<evidence type="ECO:0000313" key="3">
    <source>
        <dbReference type="Proteomes" id="UP000298327"/>
    </source>
</evidence>
<reference evidence="2 3" key="1">
    <citation type="submission" date="2019-02" db="EMBL/GenBank/DDBJ databases">
        <title>Genome sequencing of the rare red list fungi Dentipellis fragilis.</title>
        <authorList>
            <person name="Buettner E."/>
            <person name="Kellner H."/>
        </authorList>
    </citation>
    <scope>NUCLEOTIDE SEQUENCE [LARGE SCALE GENOMIC DNA]</scope>
    <source>
        <strain evidence="2 3">DSM 105465</strain>
    </source>
</reference>
<dbReference type="SUPFAM" id="SSF52833">
    <property type="entry name" value="Thioredoxin-like"/>
    <property type="match status" value="1"/>
</dbReference>
<sequence length="331" mass="37055">MYPRPSRWHRRELIDAVQSGSGAHHTHRRDAYSSARYSSHNLFVSSPVMKQTPGAAPSTAQTTGEGQEADSGINHLRSENDFNRLFGPHPKPAVIYFWRYRDIFCRKIDPIFDKLSRSQEFVGKVEFWKIDVLRHKGIWNRFCGGLGPAFRDRKMLPRFTFRGSDGKRNNGFAGTHEATLKKWIQGAINGILPPPSVPSTPALACVGKDEAVTDRIGAKRKNTAEESEEDGARKRSRTEKSGSNAAKINEPSRSSTSRTNQSLFHRTHRLPNPPSHNPHHRIHIRSSNTPASPSFAAWGTHLPHYVPAECTHAQADRGNAAPRDEAGSWHP</sequence>
<comment type="caution">
    <text evidence="2">The sequence shown here is derived from an EMBL/GenBank/DDBJ whole genome shotgun (WGS) entry which is preliminary data.</text>
</comment>
<dbReference type="CDD" id="cd02947">
    <property type="entry name" value="TRX_family"/>
    <property type="match status" value="1"/>
</dbReference>
<evidence type="ECO:0000256" key="1">
    <source>
        <dbReference type="SAM" id="MobiDB-lite"/>
    </source>
</evidence>
<name>A0A4Y9XVK9_9AGAM</name>
<dbReference type="InterPro" id="IPR036249">
    <property type="entry name" value="Thioredoxin-like_sf"/>
</dbReference>
<proteinExistence type="predicted"/>
<accession>A0A4Y9XVK9</accession>
<feature type="compositionally biased region" description="Polar residues" evidence="1">
    <location>
        <begin position="241"/>
        <end position="264"/>
    </location>
</feature>
<organism evidence="2 3">
    <name type="scientific">Dentipellis fragilis</name>
    <dbReference type="NCBI Taxonomy" id="205917"/>
    <lineage>
        <taxon>Eukaryota</taxon>
        <taxon>Fungi</taxon>
        <taxon>Dikarya</taxon>
        <taxon>Basidiomycota</taxon>
        <taxon>Agaricomycotina</taxon>
        <taxon>Agaricomycetes</taxon>
        <taxon>Russulales</taxon>
        <taxon>Hericiaceae</taxon>
        <taxon>Dentipellis</taxon>
    </lineage>
</organism>
<dbReference type="AlphaFoldDB" id="A0A4Y9XVK9"/>
<gene>
    <name evidence="2" type="ORF">EVG20_g10135</name>
</gene>
<dbReference type="OrthoDB" id="2121326at2759"/>
<dbReference type="Gene3D" id="3.40.30.10">
    <property type="entry name" value="Glutaredoxin"/>
    <property type="match status" value="1"/>
</dbReference>
<feature type="region of interest" description="Disordered" evidence="1">
    <location>
        <begin position="216"/>
        <end position="289"/>
    </location>
</feature>